<reference evidence="2" key="1">
    <citation type="submission" date="2019-12" db="EMBL/GenBank/DDBJ databases">
        <title>Genome sequencing and annotation of Brassica cretica.</title>
        <authorList>
            <person name="Studholme D.J."/>
            <person name="Sarris P."/>
        </authorList>
    </citation>
    <scope>NUCLEOTIDE SEQUENCE</scope>
    <source>
        <strain evidence="2">PFS-109/04</strain>
        <tissue evidence="2">Leaf</tissue>
    </source>
</reference>
<sequence length="314" mass="35337">MSSPLRVGTANTPSYVWTSIITARKLLLLGIRSKVHSEYEINVWGDLWIPLTPARLAHARAPAVNPKMIVSSFINPISKEWDVSLLEQYVAQEDILMILSLAISPTHRRDTVCWSHTKNGQYTVKSGYWVATNLMREEEEIEVAVTRNPVRRNIRCDNYCPRCGTPEESITHAIFECPPALQAWELSATPSSSQIFHYIWKARNDKLFRGIDRDPLELVRYAESECQAWYNARDYVPVPTQVQTTEETQALSLDSTHGVKKPEKEANNFTLGTGSATVGNGEHATTLDLSEVWNGLQGSDSDDRTTTSLAQFLN</sequence>
<name>A0A8S9MPU9_BRACR</name>
<evidence type="ECO:0000313" key="3">
    <source>
        <dbReference type="Proteomes" id="UP000712600"/>
    </source>
</evidence>
<comment type="caution">
    <text evidence="2">The sequence shown here is derived from an EMBL/GenBank/DDBJ whole genome shotgun (WGS) entry which is preliminary data.</text>
</comment>
<dbReference type="EMBL" id="QGKX02002183">
    <property type="protein sequence ID" value="KAF3484533.1"/>
    <property type="molecule type" value="Genomic_DNA"/>
</dbReference>
<feature type="region of interest" description="Disordered" evidence="1">
    <location>
        <begin position="250"/>
        <end position="277"/>
    </location>
</feature>
<accession>A0A8S9MPU9</accession>
<gene>
    <name evidence="2" type="ORF">F2Q69_00054095</name>
</gene>
<evidence type="ECO:0008006" key="4">
    <source>
        <dbReference type="Google" id="ProtNLM"/>
    </source>
</evidence>
<dbReference type="AlphaFoldDB" id="A0A8S9MPU9"/>
<protein>
    <recommendedName>
        <fullName evidence="4">Reverse transcriptase zinc-binding domain-containing protein</fullName>
    </recommendedName>
</protein>
<feature type="compositionally biased region" description="Polar residues" evidence="1">
    <location>
        <begin position="267"/>
        <end position="277"/>
    </location>
</feature>
<organism evidence="2 3">
    <name type="scientific">Brassica cretica</name>
    <name type="common">Mustard</name>
    <dbReference type="NCBI Taxonomy" id="69181"/>
    <lineage>
        <taxon>Eukaryota</taxon>
        <taxon>Viridiplantae</taxon>
        <taxon>Streptophyta</taxon>
        <taxon>Embryophyta</taxon>
        <taxon>Tracheophyta</taxon>
        <taxon>Spermatophyta</taxon>
        <taxon>Magnoliopsida</taxon>
        <taxon>eudicotyledons</taxon>
        <taxon>Gunneridae</taxon>
        <taxon>Pentapetalae</taxon>
        <taxon>rosids</taxon>
        <taxon>malvids</taxon>
        <taxon>Brassicales</taxon>
        <taxon>Brassicaceae</taxon>
        <taxon>Brassiceae</taxon>
        <taxon>Brassica</taxon>
    </lineage>
</organism>
<proteinExistence type="predicted"/>
<dbReference type="Proteomes" id="UP000712600">
    <property type="component" value="Unassembled WGS sequence"/>
</dbReference>
<evidence type="ECO:0000313" key="2">
    <source>
        <dbReference type="EMBL" id="KAF3484533.1"/>
    </source>
</evidence>
<evidence type="ECO:0000256" key="1">
    <source>
        <dbReference type="SAM" id="MobiDB-lite"/>
    </source>
</evidence>